<accession>A0A7C9KFP6</accession>
<feature type="transmembrane region" description="Helical" evidence="1">
    <location>
        <begin position="71"/>
        <end position="90"/>
    </location>
</feature>
<keyword evidence="1" id="KW-1133">Transmembrane helix</keyword>
<reference evidence="2 3" key="1">
    <citation type="journal article" date="2019" name="Nature">
        <title>A new antibiotic selectively kills Gram-negative pathogens.</title>
        <authorList>
            <person name="Imai Y."/>
            <person name="Meyer K.J."/>
            <person name="Iinishi A."/>
            <person name="Favre-Godal Q."/>
            <person name="Green R."/>
            <person name="Manuse S."/>
            <person name="Caboni M."/>
            <person name="Mori M."/>
            <person name="Niles S."/>
            <person name="Ghiglieri M."/>
            <person name="Honrao C."/>
            <person name="Ma X."/>
            <person name="Guo J.J."/>
            <person name="Makriyannis A."/>
            <person name="Linares-Otoya L."/>
            <person name="Boehringer N."/>
            <person name="Wuisan Z.G."/>
            <person name="Kaur H."/>
            <person name="Wu R."/>
            <person name="Mateus A."/>
            <person name="Typas A."/>
            <person name="Savitski M.M."/>
            <person name="Espinoza J.L."/>
            <person name="O'Rourke A."/>
            <person name="Nelson K.E."/>
            <person name="Hiller S."/>
            <person name="Noinaj N."/>
            <person name="Schaeberle T.F."/>
            <person name="D'Onofrio A."/>
            <person name="Lewis K."/>
        </authorList>
    </citation>
    <scope>NUCLEOTIDE SEQUENCE [LARGE SCALE GENOMIC DNA]</scope>
    <source>
        <strain evidence="2 3">HGB 1456</strain>
    </source>
</reference>
<keyword evidence="1" id="KW-0812">Transmembrane</keyword>
<protein>
    <recommendedName>
        <fullName evidence="4">Conjugal transfer protein TraR</fullName>
    </recommendedName>
</protein>
<sequence>MNVLKSMKNFPLFVSVKAILMAETARRYSLSAIAGFIGLLLSPVAKADDDIAGMVNNILNGVYSLKEPIVKACLVLGMGFIVVGIVGMSAKKNNPQIKATHIIILFVVGAGLIAIEQIANRSQKQMGLNPVSVG</sequence>
<dbReference type="RefSeq" id="WP_152963828.1">
    <property type="nucleotide sequence ID" value="NZ_CAWOZU010000003.1"/>
</dbReference>
<proteinExistence type="predicted"/>
<dbReference type="AlphaFoldDB" id="A0A7C9KFP6"/>
<feature type="transmembrane region" description="Helical" evidence="1">
    <location>
        <begin position="102"/>
        <end position="119"/>
    </location>
</feature>
<evidence type="ECO:0000256" key="1">
    <source>
        <dbReference type="SAM" id="Phobius"/>
    </source>
</evidence>
<comment type="caution">
    <text evidence="2">The sequence shown here is derived from an EMBL/GenBank/DDBJ whole genome shotgun (WGS) entry which is preliminary data.</text>
</comment>
<gene>
    <name evidence="2" type="ORF">GEA64_19755</name>
</gene>
<evidence type="ECO:0000313" key="2">
    <source>
        <dbReference type="EMBL" id="MQL50062.1"/>
    </source>
</evidence>
<keyword evidence="1" id="KW-0472">Membrane</keyword>
<dbReference type="Proteomes" id="UP000481739">
    <property type="component" value="Unassembled WGS sequence"/>
</dbReference>
<evidence type="ECO:0008006" key="4">
    <source>
        <dbReference type="Google" id="ProtNLM"/>
    </source>
</evidence>
<dbReference type="InterPro" id="IPR046638">
    <property type="entry name" value="DUF6750"/>
</dbReference>
<name>A0A7C9KFP6_9GAMM</name>
<evidence type="ECO:0000313" key="3">
    <source>
        <dbReference type="Proteomes" id="UP000481739"/>
    </source>
</evidence>
<dbReference type="EMBL" id="WHZZ01000012">
    <property type="protein sequence ID" value="MQL50062.1"/>
    <property type="molecule type" value="Genomic_DNA"/>
</dbReference>
<dbReference type="Pfam" id="PF20535">
    <property type="entry name" value="DUF6750"/>
    <property type="match status" value="1"/>
</dbReference>
<organism evidence="2 3">
    <name type="scientific">Photorhabdus khanii</name>
    <dbReference type="NCBI Taxonomy" id="1004150"/>
    <lineage>
        <taxon>Bacteria</taxon>
        <taxon>Pseudomonadati</taxon>
        <taxon>Pseudomonadota</taxon>
        <taxon>Gammaproteobacteria</taxon>
        <taxon>Enterobacterales</taxon>
        <taxon>Morganellaceae</taxon>
        <taxon>Photorhabdus</taxon>
    </lineage>
</organism>